<keyword evidence="2" id="KW-1185">Reference proteome</keyword>
<evidence type="ECO:0000313" key="1">
    <source>
        <dbReference type="EMBL" id="THH20324.1"/>
    </source>
</evidence>
<organism evidence="1 2">
    <name type="scientific">Bondarzewia mesenterica</name>
    <dbReference type="NCBI Taxonomy" id="1095465"/>
    <lineage>
        <taxon>Eukaryota</taxon>
        <taxon>Fungi</taxon>
        <taxon>Dikarya</taxon>
        <taxon>Basidiomycota</taxon>
        <taxon>Agaricomycotina</taxon>
        <taxon>Agaricomycetes</taxon>
        <taxon>Russulales</taxon>
        <taxon>Bondarzewiaceae</taxon>
        <taxon>Bondarzewia</taxon>
    </lineage>
</organism>
<evidence type="ECO:0000313" key="2">
    <source>
        <dbReference type="Proteomes" id="UP000310158"/>
    </source>
</evidence>
<dbReference type="Proteomes" id="UP000310158">
    <property type="component" value="Unassembled WGS sequence"/>
</dbReference>
<dbReference type="AlphaFoldDB" id="A0A4S4M569"/>
<proteinExistence type="predicted"/>
<sequence length="115" mass="12820">MTPNQVRSFSLSPSIASKTPAYPAHHLDRARMGAKRFCGLIAIGLPPPSLLYAPQPSLSAFVAAWIFYIGVRHMRTPPWTPRLWRIRFGPVRDWLGEVASWIFACSLAIVCSALE</sequence>
<reference evidence="1 2" key="1">
    <citation type="submission" date="2019-02" db="EMBL/GenBank/DDBJ databases">
        <title>Genome sequencing of the rare red list fungi Bondarzewia mesenterica.</title>
        <authorList>
            <person name="Buettner E."/>
            <person name="Kellner H."/>
        </authorList>
    </citation>
    <scope>NUCLEOTIDE SEQUENCE [LARGE SCALE GENOMIC DNA]</scope>
    <source>
        <strain evidence="1 2">DSM 108281</strain>
    </source>
</reference>
<protein>
    <submittedName>
        <fullName evidence="1">Uncharacterized protein</fullName>
    </submittedName>
</protein>
<accession>A0A4S4M569</accession>
<name>A0A4S4M569_9AGAM</name>
<dbReference type="EMBL" id="SGPL01000024">
    <property type="protein sequence ID" value="THH20324.1"/>
    <property type="molecule type" value="Genomic_DNA"/>
</dbReference>
<gene>
    <name evidence="1" type="ORF">EW146_g1002</name>
</gene>
<comment type="caution">
    <text evidence="1">The sequence shown here is derived from an EMBL/GenBank/DDBJ whole genome shotgun (WGS) entry which is preliminary data.</text>
</comment>